<organism evidence="2 3">
    <name type="scientific">Tilletiaria anomala (strain ATCC 24038 / CBS 436.72 / UBC 951)</name>
    <dbReference type="NCBI Taxonomy" id="1037660"/>
    <lineage>
        <taxon>Eukaryota</taxon>
        <taxon>Fungi</taxon>
        <taxon>Dikarya</taxon>
        <taxon>Basidiomycota</taxon>
        <taxon>Ustilaginomycotina</taxon>
        <taxon>Exobasidiomycetes</taxon>
        <taxon>Georgefischeriales</taxon>
        <taxon>Tilletiariaceae</taxon>
        <taxon>Tilletiaria</taxon>
    </lineage>
</organism>
<feature type="compositionally biased region" description="Basic and acidic residues" evidence="1">
    <location>
        <begin position="440"/>
        <end position="457"/>
    </location>
</feature>
<evidence type="ECO:0000256" key="1">
    <source>
        <dbReference type="SAM" id="MobiDB-lite"/>
    </source>
</evidence>
<sequence>MPRNAAAAASGGRRGTKSTSGAMARTSSRRAPPGASGKNDSSLADQFTLTRNPLRKTTAMATAAVKAEDGGVGDKLKVKDRNVTTATVPAATLDKMDARAQEEFKKQLSASQTATRRSKRRKLDVLGEMSVDTTSVQSTSIATQYASRRTRLMRAGGGTGVERQKRSSMQIPLSTTAQQVEMPSSAVPATLDDGELEYFDIPSTPPQIRWQRQEDQRRIQQAKATVHENGQSGDSDQSAFAHLPSTPPHIRWQREEQGDPPETSRDAPSGESVQILAQKPTEEAEEEDQGTSDKENTKPANARSRALLIHLQTRRGKPSAPSSSSSNSRADATMLDQSNALGLLAVQEPVHSTPIAVNALDQRRKPPQAGWATGRPAPGGEALQGVGEELRRENGSKIRRPLAPLKIAEAVDIQLGGVSASKKRSAETLDDLLGMNEGARGQRDRRALLPDRADKDSSTAAITSFPPQDPERLQRWLNAHARESASASATASPGGAGGPNLTPPSPPSTQLDDRQNDRARAQRNHLRSRAPGPNKDADDECAFNTGQRDDDDNAAARMDAEHSDDDPFGIMQEIRATSRIQRRKGLYVPRPHHSPSQSLTGFTASRYDARNPLTHERAPPVSSAALPRANRLAVQEGSKDEHGISALSSCSSPLTSVAHETAPQNPAANSGGGLSLPPASSPPRVQDLLELLPKRAGKHINDRKASGASNKRGRKGASKVQHAPVKSVKRQIIKLSKSPKHTVRALRDSSSESGAGMGDKLDIQQSTTLPRARAGLQPRSDSIQLSPRAVAERKARLQLYHDLDHYALGEELVL</sequence>
<reference evidence="2 3" key="1">
    <citation type="submission" date="2014-05" db="EMBL/GenBank/DDBJ databases">
        <title>Draft genome sequence of a rare smut relative, Tilletiaria anomala UBC 951.</title>
        <authorList>
            <consortium name="DOE Joint Genome Institute"/>
            <person name="Toome M."/>
            <person name="Kuo A."/>
            <person name="Henrissat B."/>
            <person name="Lipzen A."/>
            <person name="Tritt A."/>
            <person name="Yoshinaga Y."/>
            <person name="Zane M."/>
            <person name="Barry K."/>
            <person name="Grigoriev I.V."/>
            <person name="Spatafora J.W."/>
            <person name="Aimea M.C."/>
        </authorList>
    </citation>
    <scope>NUCLEOTIDE SEQUENCE [LARGE SCALE GENOMIC DNA]</scope>
    <source>
        <strain evidence="2 3">UBC 951</strain>
    </source>
</reference>
<gene>
    <name evidence="2" type="ORF">K437DRAFT_121305</name>
</gene>
<feature type="compositionally biased region" description="Low complexity" evidence="1">
    <location>
        <begin position="484"/>
        <end position="493"/>
    </location>
</feature>
<keyword evidence="3" id="KW-1185">Reference proteome</keyword>
<feature type="compositionally biased region" description="Basic residues" evidence="1">
    <location>
        <begin position="727"/>
        <end position="744"/>
    </location>
</feature>
<dbReference type="InParanoid" id="A0A066W499"/>
<feature type="region of interest" description="Disordered" evidence="1">
    <location>
        <begin position="418"/>
        <end position="568"/>
    </location>
</feature>
<feature type="compositionally biased region" description="Polar residues" evidence="1">
    <location>
        <begin position="228"/>
        <end position="238"/>
    </location>
</feature>
<name>A0A066W499_TILAU</name>
<feature type="compositionally biased region" description="Low complexity" evidence="1">
    <location>
        <begin position="1"/>
        <end position="21"/>
    </location>
</feature>
<dbReference type="RefSeq" id="XP_013243259.1">
    <property type="nucleotide sequence ID" value="XM_013387805.1"/>
</dbReference>
<dbReference type="AlphaFoldDB" id="A0A066W499"/>
<feature type="compositionally biased region" description="Basic and acidic residues" evidence="1">
    <location>
        <begin position="511"/>
        <end position="520"/>
    </location>
</feature>
<accession>A0A066W499</accession>
<proteinExistence type="predicted"/>
<dbReference type="Proteomes" id="UP000027361">
    <property type="component" value="Unassembled WGS sequence"/>
</dbReference>
<evidence type="ECO:0000313" key="3">
    <source>
        <dbReference type="Proteomes" id="UP000027361"/>
    </source>
</evidence>
<comment type="caution">
    <text evidence="2">The sequence shown here is derived from an EMBL/GenBank/DDBJ whole genome shotgun (WGS) entry which is preliminary data.</text>
</comment>
<dbReference type="EMBL" id="JMSN01000041">
    <property type="protein sequence ID" value="KDN45620.1"/>
    <property type="molecule type" value="Genomic_DNA"/>
</dbReference>
<feature type="compositionally biased region" description="Polar residues" evidence="1">
    <location>
        <begin position="38"/>
        <end position="51"/>
    </location>
</feature>
<feature type="compositionally biased region" description="Basic and acidic residues" evidence="1">
    <location>
        <begin position="252"/>
        <end position="265"/>
    </location>
</feature>
<feature type="region of interest" description="Disordered" evidence="1">
    <location>
        <begin position="1"/>
        <end position="55"/>
    </location>
</feature>
<evidence type="ECO:0000313" key="2">
    <source>
        <dbReference type="EMBL" id="KDN45620.1"/>
    </source>
</evidence>
<dbReference type="HOGENOM" id="CLU_346884_0_0_1"/>
<dbReference type="GeneID" id="25261381"/>
<protein>
    <submittedName>
        <fullName evidence="2">Uncharacterized protein</fullName>
    </submittedName>
</protein>
<feature type="region of interest" description="Disordered" evidence="1">
    <location>
        <begin position="655"/>
        <end position="764"/>
    </location>
</feature>
<feature type="region of interest" description="Disordered" evidence="1">
    <location>
        <begin position="364"/>
        <end position="395"/>
    </location>
</feature>
<feature type="compositionally biased region" description="Low complexity" evidence="1">
    <location>
        <begin position="318"/>
        <end position="328"/>
    </location>
</feature>
<feature type="region of interest" description="Disordered" evidence="1">
    <location>
        <begin position="196"/>
        <end position="331"/>
    </location>
</feature>